<gene>
    <name evidence="1" type="ORF">NCTC13093_02488</name>
</gene>
<name>A0A2X0WBE7_9GAMM</name>
<dbReference type="Proteomes" id="UP000250086">
    <property type="component" value="Unassembled WGS sequence"/>
</dbReference>
<evidence type="ECO:0000313" key="2">
    <source>
        <dbReference type="Proteomes" id="UP000250086"/>
    </source>
</evidence>
<reference evidence="1 2" key="1">
    <citation type="submission" date="2018-06" db="EMBL/GenBank/DDBJ databases">
        <authorList>
            <consortium name="Pathogen Informatics"/>
            <person name="Doyle S."/>
        </authorList>
    </citation>
    <scope>NUCLEOTIDE SEQUENCE [LARGE SCALE GENOMIC DNA]</scope>
    <source>
        <strain evidence="1 2">NCTC13093</strain>
    </source>
</reference>
<sequence length="68" mass="7815">MKPLFDNQADLLVKIRKLRLVGFALELENQFNNNIIYDSMPIEERLALCVDAQRITQKINAARGLLKS</sequence>
<accession>A0A2X0WBE7</accession>
<keyword evidence="2" id="KW-1185">Reference proteome</keyword>
<dbReference type="RefSeq" id="WP_113745130.1">
    <property type="nucleotide sequence ID" value="NZ_UAPV01000002.1"/>
</dbReference>
<dbReference type="EMBL" id="UAPV01000002">
    <property type="protein sequence ID" value="SPT78818.1"/>
    <property type="molecule type" value="Genomic_DNA"/>
</dbReference>
<evidence type="ECO:0000313" key="1">
    <source>
        <dbReference type="EMBL" id="SPT78818.1"/>
    </source>
</evidence>
<protein>
    <submittedName>
        <fullName evidence="1">Uncharacterized protein</fullName>
    </submittedName>
</protein>
<proteinExistence type="predicted"/>
<organism evidence="1 2">
    <name type="scientific">Anaerobiospirillum thomasii</name>
    <dbReference type="NCBI Taxonomy" id="179995"/>
    <lineage>
        <taxon>Bacteria</taxon>
        <taxon>Pseudomonadati</taxon>
        <taxon>Pseudomonadota</taxon>
        <taxon>Gammaproteobacteria</taxon>
        <taxon>Aeromonadales</taxon>
        <taxon>Succinivibrionaceae</taxon>
        <taxon>Anaerobiospirillum</taxon>
    </lineage>
</organism>
<dbReference type="AlphaFoldDB" id="A0A2X0WBE7"/>